<dbReference type="InterPro" id="IPR012934">
    <property type="entry name" value="Znf_AD"/>
</dbReference>
<gene>
    <name evidence="9" type="ORF">ABMA28_010424</name>
</gene>
<keyword evidence="4 6" id="KW-0862">Zinc</keyword>
<feature type="domain" description="C2H2-type" evidence="7">
    <location>
        <begin position="439"/>
        <end position="466"/>
    </location>
</feature>
<accession>A0ABD0S990</accession>
<feature type="domain" description="C2H2-type" evidence="7">
    <location>
        <begin position="355"/>
        <end position="382"/>
    </location>
</feature>
<evidence type="ECO:0000256" key="1">
    <source>
        <dbReference type="ARBA" id="ARBA00022723"/>
    </source>
</evidence>
<feature type="domain" description="C2H2-type" evidence="7">
    <location>
        <begin position="326"/>
        <end position="349"/>
    </location>
</feature>
<dbReference type="SUPFAM" id="SSF57716">
    <property type="entry name" value="Glucocorticoid receptor-like (DNA-binding domain)"/>
    <property type="match status" value="1"/>
</dbReference>
<dbReference type="PROSITE" id="PS00028">
    <property type="entry name" value="ZINC_FINGER_C2H2_1"/>
    <property type="match status" value="8"/>
</dbReference>
<dbReference type="Gene3D" id="3.30.160.60">
    <property type="entry name" value="Classic Zinc Finger"/>
    <property type="match status" value="5"/>
</dbReference>
<dbReference type="Proteomes" id="UP001549921">
    <property type="component" value="Unassembled WGS sequence"/>
</dbReference>
<keyword evidence="2" id="KW-0677">Repeat</keyword>
<dbReference type="SUPFAM" id="SSF57667">
    <property type="entry name" value="beta-beta-alpha zinc fingers"/>
    <property type="match status" value="4"/>
</dbReference>
<feature type="binding site" evidence="6">
    <location>
        <position position="94"/>
    </location>
    <ligand>
        <name>Zn(2+)</name>
        <dbReference type="ChEBI" id="CHEBI:29105"/>
    </ligand>
</feature>
<dbReference type="InterPro" id="IPR013087">
    <property type="entry name" value="Znf_C2H2_type"/>
</dbReference>
<dbReference type="SMART" id="SM00355">
    <property type="entry name" value="ZnF_C2H2"/>
    <property type="match status" value="10"/>
</dbReference>
<feature type="binding site" evidence="6">
    <location>
        <position position="91"/>
    </location>
    <ligand>
        <name>Zn(2+)</name>
        <dbReference type="ChEBI" id="CHEBI:29105"/>
    </ligand>
</feature>
<dbReference type="PANTHER" id="PTHR24379:SF121">
    <property type="entry name" value="C2H2-TYPE DOMAIN-CONTAINING PROTEIN"/>
    <property type="match status" value="1"/>
</dbReference>
<sequence length="493" mass="56580">MNYCSSLKNIFTQKMKTASDYHATLSALKFLCGEGEDICRLCLAPTTDETTVNIGDSSVIQRPYYEDSPTYVNMFEELGVSTEDSFPENLCKTCADTVINAYLFKKLCAYSNRKWNEVMDRLASSLNLTESLGPKVKSAYLAISESNNAIYTSRNNGPKHNKTALLKFQNIMKSRKSYAKTKTKKSVKCTECDEKFNSNYQLSKHNVKVHNKTKNSCPQCSKIFTTPAQLECHAERVHYPKKIQCPKCDKMFSTHRMLKYHDKSQHIAAICKLCCVQFPSKLLLRAHLDKHDVNNCPKCGKGFINIHTFKTHLKFCGNSEERRPKFFCDICNKGYVHKNGIRSHLKTDHGFGNVLTCKWCNKKFDAVSKLKNHMVKHTRERNFHCEHCGNLFVTQAALVYHVRLHTGERPFPCDLCNESFLSASRRMEHKRRKHIGPTIQCPLCPMKFVKISQLRKHTQRHSNPHSKLYCPGGDELQPVIEQYIPPLNYVSVP</sequence>
<evidence type="ECO:0000256" key="6">
    <source>
        <dbReference type="PROSITE-ProRule" id="PRU01263"/>
    </source>
</evidence>
<dbReference type="AlphaFoldDB" id="A0ABD0S990"/>
<dbReference type="PANTHER" id="PTHR24379">
    <property type="entry name" value="KRAB AND ZINC FINGER DOMAIN-CONTAINING"/>
    <property type="match status" value="1"/>
</dbReference>
<evidence type="ECO:0000256" key="2">
    <source>
        <dbReference type="ARBA" id="ARBA00022737"/>
    </source>
</evidence>
<reference evidence="9 10" key="1">
    <citation type="submission" date="2024-06" db="EMBL/GenBank/DDBJ databases">
        <title>A chromosome-level genome assembly of beet webworm, Loxostege sticticalis.</title>
        <authorList>
            <person name="Zhang Y."/>
        </authorList>
    </citation>
    <scope>NUCLEOTIDE SEQUENCE [LARGE SCALE GENOMIC DNA]</scope>
    <source>
        <strain evidence="9">AQ028</strain>
        <tissue evidence="9">Male pupae</tissue>
    </source>
</reference>
<comment type="caution">
    <text evidence="9">The sequence shown here is derived from an EMBL/GenBank/DDBJ whole genome shotgun (WGS) entry which is preliminary data.</text>
</comment>
<feature type="binding site" evidence="6">
    <location>
        <position position="39"/>
    </location>
    <ligand>
        <name>Zn(2+)</name>
        <dbReference type="ChEBI" id="CHEBI:29105"/>
    </ligand>
</feature>
<feature type="domain" description="ZAD" evidence="8">
    <location>
        <begin position="37"/>
        <end position="118"/>
    </location>
</feature>
<feature type="domain" description="C2H2-type" evidence="7">
    <location>
        <begin position="187"/>
        <end position="215"/>
    </location>
</feature>
<evidence type="ECO:0000313" key="9">
    <source>
        <dbReference type="EMBL" id="KAL0810261.1"/>
    </source>
</evidence>
<feature type="domain" description="C2H2-type" evidence="7">
    <location>
        <begin position="411"/>
        <end position="439"/>
    </location>
</feature>
<evidence type="ECO:0000256" key="5">
    <source>
        <dbReference type="PROSITE-ProRule" id="PRU00042"/>
    </source>
</evidence>
<dbReference type="PROSITE" id="PS50157">
    <property type="entry name" value="ZINC_FINGER_C2H2_2"/>
    <property type="match status" value="9"/>
</dbReference>
<dbReference type="EMBL" id="JBEDNZ010000026">
    <property type="protein sequence ID" value="KAL0810261.1"/>
    <property type="molecule type" value="Genomic_DNA"/>
</dbReference>
<dbReference type="GO" id="GO:0008270">
    <property type="term" value="F:zinc ion binding"/>
    <property type="evidence" value="ECO:0007669"/>
    <property type="project" value="UniProtKB-UniRule"/>
</dbReference>
<dbReference type="Pfam" id="PF07776">
    <property type="entry name" value="zf-AD"/>
    <property type="match status" value="1"/>
</dbReference>
<dbReference type="InterPro" id="IPR036236">
    <property type="entry name" value="Znf_C2H2_sf"/>
</dbReference>
<protein>
    <submittedName>
        <fullName evidence="9">Uncharacterized protein</fullName>
    </submittedName>
</protein>
<feature type="binding site" evidence="6">
    <location>
        <position position="42"/>
    </location>
    <ligand>
        <name>Zn(2+)</name>
        <dbReference type="ChEBI" id="CHEBI:29105"/>
    </ligand>
</feature>
<keyword evidence="3 5" id="KW-0863">Zinc-finger</keyword>
<dbReference type="Pfam" id="PF12874">
    <property type="entry name" value="zf-met"/>
    <property type="match status" value="1"/>
</dbReference>
<evidence type="ECO:0000313" key="10">
    <source>
        <dbReference type="Proteomes" id="UP001549921"/>
    </source>
</evidence>
<dbReference type="SMART" id="SM00868">
    <property type="entry name" value="zf-AD"/>
    <property type="match status" value="1"/>
</dbReference>
<name>A0ABD0S990_LOXSC</name>
<keyword evidence="1 6" id="KW-0479">Metal-binding</keyword>
<proteinExistence type="predicted"/>
<evidence type="ECO:0000259" key="8">
    <source>
        <dbReference type="PROSITE" id="PS51915"/>
    </source>
</evidence>
<dbReference type="PROSITE" id="PS51915">
    <property type="entry name" value="ZAD"/>
    <property type="match status" value="1"/>
</dbReference>
<feature type="domain" description="C2H2-type" evidence="7">
    <location>
        <begin position="243"/>
        <end position="266"/>
    </location>
</feature>
<evidence type="ECO:0000259" key="7">
    <source>
        <dbReference type="PROSITE" id="PS50157"/>
    </source>
</evidence>
<evidence type="ECO:0000256" key="4">
    <source>
        <dbReference type="ARBA" id="ARBA00022833"/>
    </source>
</evidence>
<dbReference type="Pfam" id="PF00096">
    <property type="entry name" value="zf-C2H2"/>
    <property type="match status" value="2"/>
</dbReference>
<feature type="domain" description="C2H2-type" evidence="7">
    <location>
        <begin position="294"/>
        <end position="323"/>
    </location>
</feature>
<feature type="domain" description="C2H2-type" evidence="7">
    <location>
        <begin position="383"/>
        <end position="410"/>
    </location>
</feature>
<feature type="domain" description="C2H2-type" evidence="7">
    <location>
        <begin position="215"/>
        <end position="243"/>
    </location>
</feature>
<evidence type="ECO:0000256" key="3">
    <source>
        <dbReference type="ARBA" id="ARBA00022771"/>
    </source>
</evidence>
<organism evidence="9 10">
    <name type="scientific">Loxostege sticticalis</name>
    <name type="common">Beet webworm moth</name>
    <dbReference type="NCBI Taxonomy" id="481309"/>
    <lineage>
        <taxon>Eukaryota</taxon>
        <taxon>Metazoa</taxon>
        <taxon>Ecdysozoa</taxon>
        <taxon>Arthropoda</taxon>
        <taxon>Hexapoda</taxon>
        <taxon>Insecta</taxon>
        <taxon>Pterygota</taxon>
        <taxon>Neoptera</taxon>
        <taxon>Endopterygota</taxon>
        <taxon>Lepidoptera</taxon>
        <taxon>Glossata</taxon>
        <taxon>Ditrysia</taxon>
        <taxon>Pyraloidea</taxon>
        <taxon>Crambidae</taxon>
        <taxon>Pyraustinae</taxon>
        <taxon>Loxostege</taxon>
    </lineage>
</organism>